<dbReference type="GO" id="GO:0048476">
    <property type="term" value="C:Holliday junction resolvase complex"/>
    <property type="evidence" value="ECO:0007669"/>
    <property type="project" value="UniProtKB-UniRule"/>
</dbReference>
<keyword evidence="10" id="KW-1185">Reference proteome</keyword>
<keyword evidence="4 6" id="KW-0233">DNA recombination</keyword>
<evidence type="ECO:0000256" key="5">
    <source>
        <dbReference type="ARBA" id="ARBA00023204"/>
    </source>
</evidence>
<dbReference type="Pfam" id="PF14520">
    <property type="entry name" value="HHH_5"/>
    <property type="match status" value="1"/>
</dbReference>
<comment type="caution">
    <text evidence="9">The sequence shown here is derived from an EMBL/GenBank/DDBJ whole genome shotgun (WGS) entry which is preliminary data.</text>
</comment>
<dbReference type="RefSeq" id="WP_094410383.1">
    <property type="nucleotide sequence ID" value="NZ_BMJZ01000003.1"/>
</dbReference>
<comment type="function">
    <text evidence="6">The RuvA-RuvB-RuvC complex processes Holliday junction (HJ) DNA during genetic recombination and DNA repair, while the RuvA-RuvB complex plays an important role in the rescue of blocked DNA replication forks via replication fork reversal (RFR). RuvA specifically binds to HJ cruciform DNA, conferring on it an open structure. The RuvB hexamer acts as an ATP-dependent pump, pulling dsDNA into and through the RuvAB complex. HJ branch migration allows RuvC to scan DNA until it finds its consensus sequence, where it cleaves and resolves the cruciform DNA.</text>
</comment>
<dbReference type="SUPFAM" id="SSF47781">
    <property type="entry name" value="RuvA domain 2-like"/>
    <property type="match status" value="1"/>
</dbReference>
<feature type="domain" description="Holliday junction DNA helicase RuvA C-terminal" evidence="8">
    <location>
        <begin position="157"/>
        <end position="207"/>
    </location>
</feature>
<dbReference type="InterPro" id="IPR012340">
    <property type="entry name" value="NA-bd_OB-fold"/>
</dbReference>
<feature type="region of interest" description="Domain III" evidence="6">
    <location>
        <begin position="157"/>
        <end position="209"/>
    </location>
</feature>
<comment type="domain">
    <text evidence="6">Has three domains with a flexible linker between the domains II and III and assumes an 'L' shape. Domain III is highly mobile and contacts RuvB.</text>
</comment>
<proteinExistence type="inferred from homology"/>
<dbReference type="GO" id="GO:0006310">
    <property type="term" value="P:DNA recombination"/>
    <property type="evidence" value="ECO:0007669"/>
    <property type="project" value="UniProtKB-UniRule"/>
</dbReference>
<evidence type="ECO:0000313" key="10">
    <source>
        <dbReference type="Proteomes" id="UP000216361"/>
    </source>
</evidence>
<comment type="subunit">
    <text evidence="6">Homotetramer. Forms an RuvA(8)-RuvB(12)-Holliday junction (HJ) complex. HJ DNA is sandwiched between 2 RuvA tetramers; dsDNA enters through RuvA and exits via RuvB. An RuvB hexamer assembles on each DNA strand where it exits the tetramer. Each RuvB hexamer is contacted by two RuvA subunits (via domain III) on 2 adjacent RuvB subunits; this complex drives branch migration. In the full resolvosome a probable DNA-RuvA(4)-RuvB(12)-RuvC(2) complex forms which resolves the HJ.</text>
</comment>
<keyword evidence="1 6" id="KW-0963">Cytoplasm</keyword>
<keyword evidence="3 6" id="KW-0238">DNA-binding</keyword>
<dbReference type="CDD" id="cd14332">
    <property type="entry name" value="UBA_RuvA_C"/>
    <property type="match status" value="1"/>
</dbReference>
<comment type="caution">
    <text evidence="6">Lacks conserved residue(s) required for the propagation of feature annotation.</text>
</comment>
<dbReference type="SUPFAM" id="SSF46929">
    <property type="entry name" value="DNA helicase RuvA subunit, C-terminal domain"/>
    <property type="match status" value="1"/>
</dbReference>
<dbReference type="InterPro" id="IPR000085">
    <property type="entry name" value="RuvA"/>
</dbReference>
<organism evidence="9 10">
    <name type="scientific">Elstera cyanobacteriorum</name>
    <dbReference type="NCBI Taxonomy" id="2022747"/>
    <lineage>
        <taxon>Bacteria</taxon>
        <taxon>Pseudomonadati</taxon>
        <taxon>Pseudomonadota</taxon>
        <taxon>Alphaproteobacteria</taxon>
        <taxon>Rhodospirillales</taxon>
        <taxon>Rhodospirillaceae</taxon>
        <taxon>Elstera</taxon>
    </lineage>
</organism>
<evidence type="ECO:0000256" key="3">
    <source>
        <dbReference type="ARBA" id="ARBA00023125"/>
    </source>
</evidence>
<comment type="subcellular location">
    <subcellularLocation>
        <location evidence="6">Cytoplasm</location>
    </subcellularLocation>
</comment>
<evidence type="ECO:0000256" key="2">
    <source>
        <dbReference type="ARBA" id="ARBA00022763"/>
    </source>
</evidence>
<dbReference type="InterPro" id="IPR010994">
    <property type="entry name" value="RuvA_2-like"/>
</dbReference>
<keyword evidence="5 6" id="KW-0234">DNA repair</keyword>
<dbReference type="GO" id="GO:0005737">
    <property type="term" value="C:cytoplasm"/>
    <property type="evidence" value="ECO:0007669"/>
    <property type="project" value="UniProtKB-SubCell"/>
</dbReference>
<feature type="domain" description="DNA helicase Holliday junction RuvA type" evidence="7">
    <location>
        <begin position="1"/>
        <end position="61"/>
    </location>
</feature>
<dbReference type="GO" id="GO:0000400">
    <property type="term" value="F:four-way junction DNA binding"/>
    <property type="evidence" value="ECO:0007669"/>
    <property type="project" value="UniProtKB-UniRule"/>
</dbReference>
<evidence type="ECO:0000256" key="4">
    <source>
        <dbReference type="ARBA" id="ARBA00023172"/>
    </source>
</evidence>
<dbReference type="InterPro" id="IPR013849">
    <property type="entry name" value="DNA_helicase_Holl-junc_RuvA_I"/>
</dbReference>
<dbReference type="Gene3D" id="1.10.8.10">
    <property type="entry name" value="DNA helicase RuvA subunit, C-terminal domain"/>
    <property type="match status" value="1"/>
</dbReference>
<evidence type="ECO:0000259" key="7">
    <source>
        <dbReference type="Pfam" id="PF01330"/>
    </source>
</evidence>
<name>A0A255XJY3_9PROT</name>
<dbReference type="GO" id="GO:0005524">
    <property type="term" value="F:ATP binding"/>
    <property type="evidence" value="ECO:0007669"/>
    <property type="project" value="InterPro"/>
</dbReference>
<dbReference type="HAMAP" id="MF_00031">
    <property type="entry name" value="DNA_HJ_migration_RuvA"/>
    <property type="match status" value="1"/>
</dbReference>
<dbReference type="InterPro" id="IPR036267">
    <property type="entry name" value="RuvA_C_sf"/>
</dbReference>
<evidence type="ECO:0000256" key="1">
    <source>
        <dbReference type="ARBA" id="ARBA00022490"/>
    </source>
</evidence>
<dbReference type="Pfam" id="PF07499">
    <property type="entry name" value="RuvA_C"/>
    <property type="match status" value="1"/>
</dbReference>
<dbReference type="AlphaFoldDB" id="A0A255XJY3"/>
<comment type="similarity">
    <text evidence="6">Belongs to the RuvA family.</text>
</comment>
<evidence type="ECO:0000313" key="9">
    <source>
        <dbReference type="EMBL" id="OYQ16745.1"/>
    </source>
</evidence>
<protein>
    <recommendedName>
        <fullName evidence="6">Holliday junction branch migration complex subunit RuvA</fullName>
    </recommendedName>
</protein>
<dbReference type="OrthoDB" id="5293449at2"/>
<dbReference type="GO" id="GO:0009378">
    <property type="term" value="F:four-way junction helicase activity"/>
    <property type="evidence" value="ECO:0007669"/>
    <property type="project" value="InterPro"/>
</dbReference>
<dbReference type="Gene3D" id="1.10.150.20">
    <property type="entry name" value="5' to 3' exonuclease, C-terminal subdomain"/>
    <property type="match status" value="1"/>
</dbReference>
<evidence type="ECO:0000256" key="6">
    <source>
        <dbReference type="HAMAP-Rule" id="MF_00031"/>
    </source>
</evidence>
<dbReference type="Gene3D" id="2.40.50.140">
    <property type="entry name" value="Nucleic acid-binding proteins"/>
    <property type="match status" value="1"/>
</dbReference>
<dbReference type="EMBL" id="NOXS01000035">
    <property type="protein sequence ID" value="OYQ16745.1"/>
    <property type="molecule type" value="Genomic_DNA"/>
</dbReference>
<dbReference type="NCBIfam" id="TIGR00084">
    <property type="entry name" value="ruvA"/>
    <property type="match status" value="1"/>
</dbReference>
<dbReference type="Pfam" id="PF01330">
    <property type="entry name" value="RuvA_N"/>
    <property type="match status" value="1"/>
</dbReference>
<dbReference type="SUPFAM" id="SSF50249">
    <property type="entry name" value="Nucleic acid-binding proteins"/>
    <property type="match status" value="1"/>
</dbReference>
<dbReference type="GO" id="GO:0006281">
    <property type="term" value="P:DNA repair"/>
    <property type="evidence" value="ECO:0007669"/>
    <property type="project" value="UniProtKB-UniRule"/>
</dbReference>
<keyword evidence="2 6" id="KW-0227">DNA damage</keyword>
<dbReference type="Proteomes" id="UP000216361">
    <property type="component" value="Unassembled WGS sequence"/>
</dbReference>
<evidence type="ECO:0000259" key="8">
    <source>
        <dbReference type="Pfam" id="PF07499"/>
    </source>
</evidence>
<dbReference type="InterPro" id="IPR011114">
    <property type="entry name" value="RuvA_C"/>
</dbReference>
<gene>
    <name evidence="6" type="primary">ruvA</name>
    <name evidence="9" type="ORF">CHR90_17340</name>
</gene>
<dbReference type="GO" id="GO:0009379">
    <property type="term" value="C:Holliday junction helicase complex"/>
    <property type="evidence" value="ECO:0007669"/>
    <property type="project" value="InterPro"/>
</dbReference>
<reference evidence="9 10" key="1">
    <citation type="submission" date="2017-07" db="EMBL/GenBank/DDBJ databases">
        <title>Elstera cyanobacteriorum sp. nov., a novel bacterium isolated from cyanobacterial aggregates in a eutrophic lake.</title>
        <authorList>
            <person name="Cai H."/>
        </authorList>
    </citation>
    <scope>NUCLEOTIDE SEQUENCE [LARGE SCALE GENOMIC DNA]</scope>
    <source>
        <strain evidence="9 10">TH019</strain>
    </source>
</reference>
<accession>A0A255XJY3</accession>
<sequence length="209" mass="21799">MIAWLNGIVRDIGAGYAVIDVQGVGYLVSASGRTLGALQMNQPTMLHIETVVREDAFLLYGFRDTSERDWFRLLQTVQGVGGRVALALLTVLPPDHLVQAIASGDKAALARADGVGPKLAARLLTELKDKVAGLALGAMARTQAPTSATPVEVGGAVEAEAVSALVNLGYGRSEAFASVVKLAKAARAEGWEPTLADLIRAGLKDLSPA</sequence>